<evidence type="ECO:0000256" key="9">
    <source>
        <dbReference type="ARBA" id="ARBA00025772"/>
    </source>
</evidence>
<dbReference type="RefSeq" id="WP_309900037.1">
    <property type="nucleotide sequence ID" value="NZ_JAVDRF010000003.1"/>
</dbReference>
<evidence type="ECO:0000259" key="12">
    <source>
        <dbReference type="Pfam" id="PF12019"/>
    </source>
</evidence>
<dbReference type="Pfam" id="PF12019">
    <property type="entry name" value="GspH"/>
    <property type="match status" value="1"/>
</dbReference>
<evidence type="ECO:0000313" key="14">
    <source>
        <dbReference type="Proteomes" id="UP001184230"/>
    </source>
</evidence>
<keyword evidence="4" id="KW-0488">Methylation</keyword>
<comment type="caution">
    <text evidence="13">The sequence shown here is derived from an EMBL/GenBank/DDBJ whole genome shotgun (WGS) entry which is preliminary data.</text>
</comment>
<gene>
    <name evidence="13" type="ORF">J2739_001452</name>
</gene>
<evidence type="ECO:0000256" key="1">
    <source>
        <dbReference type="ARBA" id="ARBA00004377"/>
    </source>
</evidence>
<keyword evidence="6 11" id="KW-0812">Transmembrane</keyword>
<proteinExistence type="inferred from homology"/>
<evidence type="ECO:0000256" key="11">
    <source>
        <dbReference type="SAM" id="Phobius"/>
    </source>
</evidence>
<dbReference type="NCBIfam" id="TIGR02532">
    <property type="entry name" value="IV_pilin_GFxxxE"/>
    <property type="match status" value="1"/>
</dbReference>
<feature type="transmembrane region" description="Helical" evidence="11">
    <location>
        <begin position="12"/>
        <end position="35"/>
    </location>
</feature>
<evidence type="ECO:0000256" key="2">
    <source>
        <dbReference type="ARBA" id="ARBA00021549"/>
    </source>
</evidence>
<evidence type="ECO:0000256" key="4">
    <source>
        <dbReference type="ARBA" id="ARBA00022481"/>
    </source>
</evidence>
<dbReference type="Proteomes" id="UP001184230">
    <property type="component" value="Unassembled WGS sequence"/>
</dbReference>
<dbReference type="InterPro" id="IPR045584">
    <property type="entry name" value="Pilin-like"/>
</dbReference>
<accession>A0ABU1NB55</accession>
<evidence type="ECO:0000313" key="13">
    <source>
        <dbReference type="EMBL" id="MDR6535682.1"/>
    </source>
</evidence>
<evidence type="ECO:0000256" key="6">
    <source>
        <dbReference type="ARBA" id="ARBA00022692"/>
    </source>
</evidence>
<dbReference type="Pfam" id="PF07963">
    <property type="entry name" value="N_methyl"/>
    <property type="match status" value="1"/>
</dbReference>
<evidence type="ECO:0000256" key="3">
    <source>
        <dbReference type="ARBA" id="ARBA00022475"/>
    </source>
</evidence>
<dbReference type="Gene3D" id="3.55.40.10">
    <property type="entry name" value="minor pseudopilin epsh domain"/>
    <property type="match status" value="1"/>
</dbReference>
<dbReference type="InterPro" id="IPR022346">
    <property type="entry name" value="T2SS_GspH"/>
</dbReference>
<evidence type="ECO:0000256" key="8">
    <source>
        <dbReference type="ARBA" id="ARBA00023136"/>
    </source>
</evidence>
<keyword evidence="14" id="KW-1185">Reference proteome</keyword>
<keyword evidence="8 11" id="KW-0472">Membrane</keyword>
<evidence type="ECO:0000256" key="7">
    <source>
        <dbReference type="ARBA" id="ARBA00022989"/>
    </source>
</evidence>
<comment type="similarity">
    <text evidence="9">Belongs to the GSP H family.</text>
</comment>
<protein>
    <recommendedName>
        <fullName evidence="2">Type II secretion system protein H</fullName>
    </recommendedName>
    <alternativeName>
        <fullName evidence="10">General secretion pathway protein H</fullName>
    </alternativeName>
</protein>
<keyword evidence="3" id="KW-1003">Cell membrane</keyword>
<evidence type="ECO:0000256" key="10">
    <source>
        <dbReference type="ARBA" id="ARBA00030775"/>
    </source>
</evidence>
<dbReference type="SUPFAM" id="SSF54523">
    <property type="entry name" value="Pili subunits"/>
    <property type="match status" value="1"/>
</dbReference>
<feature type="domain" description="General secretion pathway GspH" evidence="12">
    <location>
        <begin position="53"/>
        <end position="151"/>
    </location>
</feature>
<evidence type="ECO:0000256" key="5">
    <source>
        <dbReference type="ARBA" id="ARBA00022519"/>
    </source>
</evidence>
<reference evidence="13 14" key="1">
    <citation type="submission" date="2023-07" db="EMBL/GenBank/DDBJ databases">
        <title>Sorghum-associated microbial communities from plants grown in Nebraska, USA.</title>
        <authorList>
            <person name="Schachtman D."/>
        </authorList>
    </citation>
    <scope>NUCLEOTIDE SEQUENCE [LARGE SCALE GENOMIC DNA]</scope>
    <source>
        <strain evidence="13 14">DS1781</strain>
    </source>
</reference>
<name>A0ABU1NB55_9BURK</name>
<keyword evidence="5" id="KW-0997">Cell inner membrane</keyword>
<organism evidence="13 14">
    <name type="scientific">Variovorax soli</name>
    <dbReference type="NCBI Taxonomy" id="376815"/>
    <lineage>
        <taxon>Bacteria</taxon>
        <taxon>Pseudomonadati</taxon>
        <taxon>Pseudomonadota</taxon>
        <taxon>Betaproteobacteria</taxon>
        <taxon>Burkholderiales</taxon>
        <taxon>Comamonadaceae</taxon>
        <taxon>Variovorax</taxon>
    </lineage>
</organism>
<dbReference type="PROSITE" id="PS00409">
    <property type="entry name" value="PROKAR_NTER_METHYL"/>
    <property type="match status" value="1"/>
</dbReference>
<comment type="subcellular location">
    <subcellularLocation>
        <location evidence="1">Cell inner membrane</location>
        <topology evidence="1">Single-pass membrane protein</topology>
    </subcellularLocation>
</comment>
<sequence length="160" mass="17370">MLVSRRRTQRRVRGFTLIELITVITVMGVLASLALPSFREFVANQRIRNVSFDLMAALTLARSEAVTRNRSIDLKKTGTAWDQGWKVFDGSNTLHDQQAYKNLAISDSSDLGVITYGKDGRTTTASTQFTIAPSTTMTGVSSRCISIGPSGMPSSSMGAC</sequence>
<dbReference type="InterPro" id="IPR012902">
    <property type="entry name" value="N_methyl_site"/>
</dbReference>
<keyword evidence="7 11" id="KW-1133">Transmembrane helix</keyword>
<dbReference type="EMBL" id="JAVDRF010000003">
    <property type="protein sequence ID" value="MDR6535682.1"/>
    <property type="molecule type" value="Genomic_DNA"/>
</dbReference>